<dbReference type="Proteomes" id="UP001283361">
    <property type="component" value="Unassembled WGS sequence"/>
</dbReference>
<protein>
    <submittedName>
        <fullName evidence="1">Uncharacterized protein</fullName>
    </submittedName>
</protein>
<dbReference type="AlphaFoldDB" id="A0AAE0ZXX7"/>
<accession>A0AAE0ZXX7</accession>
<keyword evidence="2" id="KW-1185">Reference proteome</keyword>
<name>A0AAE0ZXX7_9GAST</name>
<reference evidence="1" key="1">
    <citation type="journal article" date="2023" name="G3 (Bethesda)">
        <title>A reference genome for the long-term kleptoplast-retaining sea slug Elysia crispata morphotype clarki.</title>
        <authorList>
            <person name="Eastman K.E."/>
            <person name="Pendleton A.L."/>
            <person name="Shaikh M.A."/>
            <person name="Suttiyut T."/>
            <person name="Ogas R."/>
            <person name="Tomko P."/>
            <person name="Gavelis G."/>
            <person name="Widhalm J.R."/>
            <person name="Wisecaver J.H."/>
        </authorList>
    </citation>
    <scope>NUCLEOTIDE SEQUENCE</scope>
    <source>
        <strain evidence="1">ECLA1</strain>
    </source>
</reference>
<evidence type="ECO:0000313" key="1">
    <source>
        <dbReference type="EMBL" id="KAK3777333.1"/>
    </source>
</evidence>
<gene>
    <name evidence="1" type="ORF">RRG08_062498</name>
</gene>
<proteinExistence type="predicted"/>
<evidence type="ECO:0000313" key="2">
    <source>
        <dbReference type="Proteomes" id="UP001283361"/>
    </source>
</evidence>
<dbReference type="EMBL" id="JAWDGP010003087">
    <property type="protein sequence ID" value="KAK3777333.1"/>
    <property type="molecule type" value="Genomic_DNA"/>
</dbReference>
<sequence>MGFSKMLMQFCRMLRTKAMHIHPVEALLTPRDRFERANLSSFCLEWDIGCPVFYAIDDTGDGKRLAA</sequence>
<comment type="caution">
    <text evidence="1">The sequence shown here is derived from an EMBL/GenBank/DDBJ whole genome shotgun (WGS) entry which is preliminary data.</text>
</comment>
<organism evidence="1 2">
    <name type="scientific">Elysia crispata</name>
    <name type="common">lettuce slug</name>
    <dbReference type="NCBI Taxonomy" id="231223"/>
    <lineage>
        <taxon>Eukaryota</taxon>
        <taxon>Metazoa</taxon>
        <taxon>Spiralia</taxon>
        <taxon>Lophotrochozoa</taxon>
        <taxon>Mollusca</taxon>
        <taxon>Gastropoda</taxon>
        <taxon>Heterobranchia</taxon>
        <taxon>Euthyneura</taxon>
        <taxon>Panpulmonata</taxon>
        <taxon>Sacoglossa</taxon>
        <taxon>Placobranchoidea</taxon>
        <taxon>Plakobranchidae</taxon>
        <taxon>Elysia</taxon>
    </lineage>
</organism>